<sequence length="75" mass="8473">MYDTDALHDKDDGERHTQQSRGDRRQAQRPLRRPPHSRLRTQGSVVSRTIAQDEGLPPSLSRARQVLNGVDDPSS</sequence>
<keyword evidence="3" id="KW-1185">Reference proteome</keyword>
<feature type="compositionally biased region" description="Basic residues" evidence="1">
    <location>
        <begin position="30"/>
        <end position="39"/>
    </location>
</feature>
<feature type="region of interest" description="Disordered" evidence="1">
    <location>
        <begin position="1"/>
        <end position="75"/>
    </location>
</feature>
<accession>A0ABP8UR93</accession>
<feature type="compositionally biased region" description="Basic and acidic residues" evidence="1">
    <location>
        <begin position="1"/>
        <end position="26"/>
    </location>
</feature>
<evidence type="ECO:0000313" key="2">
    <source>
        <dbReference type="EMBL" id="GAA4637425.1"/>
    </source>
</evidence>
<protein>
    <submittedName>
        <fullName evidence="2">Uncharacterized protein</fullName>
    </submittedName>
</protein>
<feature type="compositionally biased region" description="Polar residues" evidence="1">
    <location>
        <begin position="41"/>
        <end position="50"/>
    </location>
</feature>
<proteinExistence type="predicted"/>
<dbReference type="EMBL" id="BAABHK010000019">
    <property type="protein sequence ID" value="GAA4637425.1"/>
    <property type="molecule type" value="Genomic_DNA"/>
</dbReference>
<reference evidence="3" key="1">
    <citation type="journal article" date="2019" name="Int. J. Syst. Evol. Microbiol.">
        <title>The Global Catalogue of Microorganisms (GCM) 10K type strain sequencing project: providing services to taxonomists for standard genome sequencing and annotation.</title>
        <authorList>
            <consortium name="The Broad Institute Genomics Platform"/>
            <consortium name="The Broad Institute Genome Sequencing Center for Infectious Disease"/>
            <person name="Wu L."/>
            <person name="Ma J."/>
        </authorList>
    </citation>
    <scope>NUCLEOTIDE SEQUENCE [LARGE SCALE GENOMIC DNA]</scope>
    <source>
        <strain evidence="3">JCM 17939</strain>
    </source>
</reference>
<gene>
    <name evidence="2" type="ORF">GCM10023196_091190</name>
</gene>
<evidence type="ECO:0000256" key="1">
    <source>
        <dbReference type="SAM" id="MobiDB-lite"/>
    </source>
</evidence>
<name>A0ABP8UR93_9ACTN</name>
<organism evidence="2 3">
    <name type="scientific">Actinoallomurus vinaceus</name>
    <dbReference type="NCBI Taxonomy" id="1080074"/>
    <lineage>
        <taxon>Bacteria</taxon>
        <taxon>Bacillati</taxon>
        <taxon>Actinomycetota</taxon>
        <taxon>Actinomycetes</taxon>
        <taxon>Streptosporangiales</taxon>
        <taxon>Thermomonosporaceae</taxon>
        <taxon>Actinoallomurus</taxon>
    </lineage>
</organism>
<evidence type="ECO:0000313" key="3">
    <source>
        <dbReference type="Proteomes" id="UP001501442"/>
    </source>
</evidence>
<comment type="caution">
    <text evidence="2">The sequence shown here is derived from an EMBL/GenBank/DDBJ whole genome shotgun (WGS) entry which is preliminary data.</text>
</comment>
<dbReference type="Proteomes" id="UP001501442">
    <property type="component" value="Unassembled WGS sequence"/>
</dbReference>